<feature type="domain" description="Carbohydrate kinase PfkB" evidence="7">
    <location>
        <begin position="19"/>
        <end position="283"/>
    </location>
</feature>
<feature type="transmembrane region" description="Helical" evidence="6">
    <location>
        <begin position="204"/>
        <end position="221"/>
    </location>
</feature>
<evidence type="ECO:0000313" key="8">
    <source>
        <dbReference type="EMBL" id="SDY23346.1"/>
    </source>
</evidence>
<dbReference type="InterPro" id="IPR029056">
    <property type="entry name" value="Ribokinase-like"/>
</dbReference>
<comment type="similarity">
    <text evidence="1">Belongs to the carbohydrate kinase PfkB family.</text>
</comment>
<organism evidence="8 9">
    <name type="scientific">Allochromatium warmingii</name>
    <name type="common">Chromatium warmingii</name>
    <dbReference type="NCBI Taxonomy" id="61595"/>
    <lineage>
        <taxon>Bacteria</taxon>
        <taxon>Pseudomonadati</taxon>
        <taxon>Pseudomonadota</taxon>
        <taxon>Gammaproteobacteria</taxon>
        <taxon>Chromatiales</taxon>
        <taxon>Chromatiaceae</taxon>
        <taxon>Allochromatium</taxon>
    </lineage>
</organism>
<dbReference type="STRING" id="61595.SAMN05421644_14030"/>
<proteinExistence type="inferred from homology"/>
<protein>
    <submittedName>
        <fullName evidence="8">Fructokinase</fullName>
    </submittedName>
</protein>
<dbReference type="Proteomes" id="UP000198672">
    <property type="component" value="Unassembled WGS sequence"/>
</dbReference>
<dbReference type="OrthoDB" id="9779730at2"/>
<dbReference type="GO" id="GO:0005524">
    <property type="term" value="F:ATP binding"/>
    <property type="evidence" value="ECO:0007669"/>
    <property type="project" value="UniProtKB-KW"/>
</dbReference>
<keyword evidence="6" id="KW-0812">Transmembrane</keyword>
<dbReference type="Pfam" id="PF00294">
    <property type="entry name" value="PfkB"/>
    <property type="match status" value="1"/>
</dbReference>
<evidence type="ECO:0000256" key="6">
    <source>
        <dbReference type="SAM" id="Phobius"/>
    </source>
</evidence>
<reference evidence="9" key="1">
    <citation type="submission" date="2016-10" db="EMBL/GenBank/DDBJ databases">
        <authorList>
            <person name="Varghese N."/>
            <person name="Submissions S."/>
        </authorList>
    </citation>
    <scope>NUCLEOTIDE SEQUENCE [LARGE SCALE GENOMIC DNA]</scope>
    <source>
        <strain evidence="9">DSM 173</strain>
    </source>
</reference>
<accession>A0A1H3I6J0</accession>
<keyword evidence="3" id="KW-0547">Nucleotide-binding</keyword>
<evidence type="ECO:0000256" key="5">
    <source>
        <dbReference type="ARBA" id="ARBA00022840"/>
    </source>
</evidence>
<dbReference type="Gene3D" id="3.40.1190.20">
    <property type="match status" value="1"/>
</dbReference>
<dbReference type="GO" id="GO:0016301">
    <property type="term" value="F:kinase activity"/>
    <property type="evidence" value="ECO:0007669"/>
    <property type="project" value="UniProtKB-KW"/>
</dbReference>
<keyword evidence="6" id="KW-1133">Transmembrane helix</keyword>
<dbReference type="PANTHER" id="PTHR43085:SF1">
    <property type="entry name" value="PSEUDOURIDINE KINASE-RELATED"/>
    <property type="match status" value="1"/>
</dbReference>
<evidence type="ECO:0000256" key="4">
    <source>
        <dbReference type="ARBA" id="ARBA00022777"/>
    </source>
</evidence>
<keyword evidence="5" id="KW-0067">ATP-binding</keyword>
<keyword evidence="6" id="KW-0472">Membrane</keyword>
<dbReference type="PROSITE" id="PS00583">
    <property type="entry name" value="PFKB_KINASES_1"/>
    <property type="match status" value="1"/>
</dbReference>
<dbReference type="AlphaFoldDB" id="A0A1H3I6J0"/>
<evidence type="ECO:0000256" key="3">
    <source>
        <dbReference type="ARBA" id="ARBA00022741"/>
    </source>
</evidence>
<dbReference type="PANTHER" id="PTHR43085">
    <property type="entry name" value="HEXOKINASE FAMILY MEMBER"/>
    <property type="match status" value="1"/>
</dbReference>
<feature type="transmembrane region" description="Helical" evidence="6">
    <location>
        <begin position="241"/>
        <end position="259"/>
    </location>
</feature>
<dbReference type="EMBL" id="FNOW01000040">
    <property type="protein sequence ID" value="SDY23346.1"/>
    <property type="molecule type" value="Genomic_DNA"/>
</dbReference>
<evidence type="ECO:0000256" key="1">
    <source>
        <dbReference type="ARBA" id="ARBA00010688"/>
    </source>
</evidence>
<dbReference type="InterPro" id="IPR011611">
    <property type="entry name" value="PfkB_dom"/>
</dbReference>
<name>A0A1H3I6J0_ALLWA</name>
<dbReference type="SUPFAM" id="SSF53613">
    <property type="entry name" value="Ribokinase-like"/>
    <property type="match status" value="1"/>
</dbReference>
<evidence type="ECO:0000259" key="7">
    <source>
        <dbReference type="Pfam" id="PF00294"/>
    </source>
</evidence>
<dbReference type="InterPro" id="IPR050306">
    <property type="entry name" value="PfkB_Carbo_kinase"/>
</dbReference>
<gene>
    <name evidence="8" type="ORF">SAMN05421644_14030</name>
</gene>
<evidence type="ECO:0000313" key="9">
    <source>
        <dbReference type="Proteomes" id="UP000198672"/>
    </source>
</evidence>
<sequence>MGRLSRVQVFGEVLFDHFPDGRQVLGGAPFNVAWHLAAFGAAPRFISAVGADAAGAQIRATMTAWGLATADLQTDPAHPTGAVQVSLHAGEPRYDIVPDCAYDYVRVPEDMISGGVLYHGTLARRGPVSAATLDALKGSGPDVIFLDVNLRDPWWSLDQTRELVTDADWVKLNRDELMQLSDAATTEQADATIALAQQFLERHALSGLIVTLGAAGAFAVMPNAAPVTVMPTAALEVVDTVGAGDAFAAVVVLGLMRGWSVTMMLERAQAFAARIVGQRGATSLDRALYDLPWFSDSQPS</sequence>
<evidence type="ECO:0000256" key="2">
    <source>
        <dbReference type="ARBA" id="ARBA00022679"/>
    </source>
</evidence>
<keyword evidence="2" id="KW-0808">Transferase</keyword>
<keyword evidence="9" id="KW-1185">Reference proteome</keyword>
<dbReference type="InterPro" id="IPR002173">
    <property type="entry name" value="Carboh/pur_kinase_PfkB_CS"/>
</dbReference>
<keyword evidence="4 8" id="KW-0418">Kinase</keyword>
<dbReference type="RefSeq" id="WP_091334716.1">
    <property type="nucleotide sequence ID" value="NZ_FNOW01000040.1"/>
</dbReference>